<dbReference type="Gene3D" id="1.10.3720.10">
    <property type="entry name" value="MetI-like"/>
    <property type="match status" value="1"/>
</dbReference>
<organism evidence="10 11">
    <name type="scientific">Phytoactinopolyspora alkaliphila</name>
    <dbReference type="NCBI Taxonomy" id="1783498"/>
    <lineage>
        <taxon>Bacteria</taxon>
        <taxon>Bacillati</taxon>
        <taxon>Actinomycetota</taxon>
        <taxon>Actinomycetes</taxon>
        <taxon>Jiangellales</taxon>
        <taxon>Jiangellaceae</taxon>
        <taxon>Phytoactinopolyspora</taxon>
    </lineage>
</organism>
<comment type="similarity">
    <text evidence="2">Belongs to the binding-protein-dependent transport system permease family. CysTW subfamily.</text>
</comment>
<feature type="transmembrane region" description="Helical" evidence="8">
    <location>
        <begin position="263"/>
        <end position="286"/>
    </location>
</feature>
<feature type="transmembrane region" description="Helical" evidence="8">
    <location>
        <begin position="28"/>
        <end position="49"/>
    </location>
</feature>
<gene>
    <name evidence="10" type="ORF">G1H11_09800</name>
</gene>
<keyword evidence="6 8" id="KW-1133">Transmembrane helix</keyword>
<dbReference type="Pfam" id="PF00528">
    <property type="entry name" value="BPD_transp_1"/>
    <property type="match status" value="1"/>
</dbReference>
<dbReference type="InterPro" id="IPR035906">
    <property type="entry name" value="MetI-like_sf"/>
</dbReference>
<dbReference type="InterPro" id="IPR000515">
    <property type="entry name" value="MetI-like"/>
</dbReference>
<name>A0A6N9YKX9_9ACTN</name>
<dbReference type="AlphaFoldDB" id="A0A6N9YKX9"/>
<dbReference type="PANTHER" id="PTHR42929:SF5">
    <property type="entry name" value="ABC TRANSPORTER PERMEASE PROTEIN"/>
    <property type="match status" value="1"/>
</dbReference>
<sequence length="295" mass="31690">MTDVLDATVGSGSRWLTPLRGRHGPTGLLLAAPLVLLLLVVGYPMWVLLQQSVSGPLGWNIFLELLASDVTRAVLLRTLLTAALVTFVCLVLGYPYAYLLTVASPLLRAVLIVLVVLPFWTSFTIRTLAWVVLLQDQGMINNTLSTLGLPSLSLIRNVTGVVIGMAHVMLPFAVLPLYAAMRRIDRRLVDAAVACGASRRAAWRQVYLPLSLPGIVAASVLVFILSLGFFITPQLLGSPRNALLSQLIYMNVTQVGDNTTASALGVLLVAVTLLLLVALTVIVRILPGRTPKGAR</sequence>
<evidence type="ECO:0000256" key="6">
    <source>
        <dbReference type="ARBA" id="ARBA00022989"/>
    </source>
</evidence>
<dbReference type="RefSeq" id="WP_163818361.1">
    <property type="nucleotide sequence ID" value="NZ_JAAGOB010000004.1"/>
</dbReference>
<feature type="transmembrane region" description="Helical" evidence="8">
    <location>
        <begin position="154"/>
        <end position="178"/>
    </location>
</feature>
<feature type="transmembrane region" description="Helical" evidence="8">
    <location>
        <begin position="109"/>
        <end position="134"/>
    </location>
</feature>
<feature type="domain" description="ABC transmembrane type-1" evidence="9">
    <location>
        <begin position="75"/>
        <end position="279"/>
    </location>
</feature>
<evidence type="ECO:0000259" key="9">
    <source>
        <dbReference type="PROSITE" id="PS50928"/>
    </source>
</evidence>
<feature type="transmembrane region" description="Helical" evidence="8">
    <location>
        <begin position="206"/>
        <end position="231"/>
    </location>
</feature>
<feature type="transmembrane region" description="Helical" evidence="8">
    <location>
        <begin position="74"/>
        <end position="97"/>
    </location>
</feature>
<dbReference type="GO" id="GO:0055085">
    <property type="term" value="P:transmembrane transport"/>
    <property type="evidence" value="ECO:0007669"/>
    <property type="project" value="InterPro"/>
</dbReference>
<evidence type="ECO:0000256" key="3">
    <source>
        <dbReference type="ARBA" id="ARBA00022448"/>
    </source>
</evidence>
<proteinExistence type="inferred from homology"/>
<keyword evidence="7 8" id="KW-0472">Membrane</keyword>
<evidence type="ECO:0000256" key="4">
    <source>
        <dbReference type="ARBA" id="ARBA00022475"/>
    </source>
</evidence>
<dbReference type="GO" id="GO:0005886">
    <property type="term" value="C:plasma membrane"/>
    <property type="evidence" value="ECO:0007669"/>
    <property type="project" value="UniProtKB-SubCell"/>
</dbReference>
<evidence type="ECO:0000256" key="5">
    <source>
        <dbReference type="ARBA" id="ARBA00022692"/>
    </source>
</evidence>
<dbReference type="SUPFAM" id="SSF161098">
    <property type="entry name" value="MetI-like"/>
    <property type="match status" value="1"/>
</dbReference>
<evidence type="ECO:0000313" key="11">
    <source>
        <dbReference type="Proteomes" id="UP000469185"/>
    </source>
</evidence>
<dbReference type="CDD" id="cd06261">
    <property type="entry name" value="TM_PBP2"/>
    <property type="match status" value="1"/>
</dbReference>
<protein>
    <submittedName>
        <fullName evidence="10">ABC transporter permease</fullName>
    </submittedName>
</protein>
<reference evidence="10 11" key="1">
    <citation type="submission" date="2020-02" db="EMBL/GenBank/DDBJ databases">
        <authorList>
            <person name="Li X.-J."/>
            <person name="Feng X.-M."/>
        </authorList>
    </citation>
    <scope>NUCLEOTIDE SEQUENCE [LARGE SCALE GENOMIC DNA]</scope>
    <source>
        <strain evidence="10 11">CGMCC 4.7225</strain>
    </source>
</reference>
<dbReference type="PROSITE" id="PS50928">
    <property type="entry name" value="ABC_TM1"/>
    <property type="match status" value="1"/>
</dbReference>
<accession>A0A6N9YKX9</accession>
<evidence type="ECO:0000256" key="2">
    <source>
        <dbReference type="ARBA" id="ARBA00007069"/>
    </source>
</evidence>
<evidence type="ECO:0000313" key="10">
    <source>
        <dbReference type="EMBL" id="NED95605.1"/>
    </source>
</evidence>
<comment type="caution">
    <text evidence="10">The sequence shown here is derived from an EMBL/GenBank/DDBJ whole genome shotgun (WGS) entry which is preliminary data.</text>
</comment>
<dbReference type="Proteomes" id="UP000469185">
    <property type="component" value="Unassembled WGS sequence"/>
</dbReference>
<keyword evidence="11" id="KW-1185">Reference proteome</keyword>
<dbReference type="EMBL" id="JAAGOB010000004">
    <property type="protein sequence ID" value="NED95605.1"/>
    <property type="molecule type" value="Genomic_DNA"/>
</dbReference>
<keyword evidence="3 8" id="KW-0813">Transport</keyword>
<dbReference type="PANTHER" id="PTHR42929">
    <property type="entry name" value="INNER MEMBRANE ABC TRANSPORTER PERMEASE PROTEIN YDCU-RELATED-RELATED"/>
    <property type="match status" value="1"/>
</dbReference>
<evidence type="ECO:0000256" key="7">
    <source>
        <dbReference type="ARBA" id="ARBA00023136"/>
    </source>
</evidence>
<keyword evidence="4" id="KW-1003">Cell membrane</keyword>
<comment type="subcellular location">
    <subcellularLocation>
        <location evidence="1 8">Cell membrane</location>
        <topology evidence="1 8">Multi-pass membrane protein</topology>
    </subcellularLocation>
</comment>
<evidence type="ECO:0000256" key="1">
    <source>
        <dbReference type="ARBA" id="ARBA00004651"/>
    </source>
</evidence>
<keyword evidence="5 8" id="KW-0812">Transmembrane</keyword>
<evidence type="ECO:0000256" key="8">
    <source>
        <dbReference type="RuleBase" id="RU363032"/>
    </source>
</evidence>